<keyword evidence="2" id="KW-0472">Membrane</keyword>
<feature type="region of interest" description="Disordered" evidence="1">
    <location>
        <begin position="1"/>
        <end position="86"/>
    </location>
</feature>
<accession>A0A6P1NGZ4</accession>
<keyword evidence="2" id="KW-0812">Transmembrane</keyword>
<reference evidence="3 4" key="1">
    <citation type="submission" date="2020-01" db="EMBL/GenBank/DDBJ databases">
        <title>Pseudarthrobacter psychrotolerans sp. nov., isolated from antarctic soil.</title>
        <authorList>
            <person name="Shin Y."/>
            <person name="Park W."/>
        </authorList>
    </citation>
    <scope>NUCLEOTIDE SEQUENCE [LARGE SCALE GENOMIC DNA]</scope>
    <source>
        <strain evidence="3 4">YJ56</strain>
    </source>
</reference>
<dbReference type="AlphaFoldDB" id="A0A6P1NGZ4"/>
<sequence length="230" mass="24085">MSNPQEPYQPGQPAAWPEQPAGQPSNAGQPGNPARHGAPPLPGNPPQYGAPGQYGAPSQFGPPAQPGGPGQYSSEGPFGLPGQEPPARGHRKLWTILGVVGGVLLLAVVGVLILVNIVNGATNHARGLADSFTKLVIAGDSSKAYDDYLDPALHEQLTKEDFIAGIKTLKMDDTCKPAYNEVKASTENGTKAADVAGLITCAGDTKIDLVYRFEGTDELKMINIKLKPQT</sequence>
<dbReference type="KEGG" id="psey:GU243_01310"/>
<proteinExistence type="predicted"/>
<feature type="transmembrane region" description="Helical" evidence="2">
    <location>
        <begin position="93"/>
        <end position="115"/>
    </location>
</feature>
<evidence type="ECO:0000313" key="3">
    <source>
        <dbReference type="EMBL" id="QHK18638.1"/>
    </source>
</evidence>
<evidence type="ECO:0000256" key="2">
    <source>
        <dbReference type="SAM" id="Phobius"/>
    </source>
</evidence>
<dbReference type="Proteomes" id="UP000464186">
    <property type="component" value="Chromosome"/>
</dbReference>
<protein>
    <recommendedName>
        <fullName evidence="5">DUF4333 domain-containing protein</fullName>
    </recommendedName>
</protein>
<keyword evidence="2" id="KW-1133">Transmembrane helix</keyword>
<dbReference type="EMBL" id="CP047898">
    <property type="protein sequence ID" value="QHK18638.1"/>
    <property type="molecule type" value="Genomic_DNA"/>
</dbReference>
<evidence type="ECO:0000313" key="4">
    <source>
        <dbReference type="Proteomes" id="UP000464186"/>
    </source>
</evidence>
<evidence type="ECO:0008006" key="5">
    <source>
        <dbReference type="Google" id="ProtNLM"/>
    </source>
</evidence>
<gene>
    <name evidence="3" type="ORF">GU243_01310</name>
</gene>
<keyword evidence="4" id="KW-1185">Reference proteome</keyword>
<name>A0A6P1NGZ4_9MICC</name>
<evidence type="ECO:0000256" key="1">
    <source>
        <dbReference type="SAM" id="MobiDB-lite"/>
    </source>
</evidence>
<organism evidence="3 4">
    <name type="scientific">Pseudarthrobacter psychrotolerans</name>
    <dbReference type="NCBI Taxonomy" id="2697569"/>
    <lineage>
        <taxon>Bacteria</taxon>
        <taxon>Bacillati</taxon>
        <taxon>Actinomycetota</taxon>
        <taxon>Actinomycetes</taxon>
        <taxon>Micrococcales</taxon>
        <taxon>Micrococcaceae</taxon>
        <taxon>Pseudarthrobacter</taxon>
    </lineage>
</organism>